<evidence type="ECO:0000259" key="3">
    <source>
        <dbReference type="Pfam" id="PF19081"/>
    </source>
</evidence>
<comment type="caution">
    <text evidence="4">The sequence shown here is derived from an EMBL/GenBank/DDBJ whole genome shotgun (WGS) entry which is preliminary data.</text>
</comment>
<evidence type="ECO:0000259" key="2">
    <source>
        <dbReference type="Pfam" id="PF01345"/>
    </source>
</evidence>
<evidence type="ECO:0000313" key="5">
    <source>
        <dbReference type="Proteomes" id="UP000306808"/>
    </source>
</evidence>
<accession>A0A4U0ND55</accession>
<dbReference type="Pfam" id="PF13585">
    <property type="entry name" value="CHU_C"/>
    <property type="match status" value="1"/>
</dbReference>
<feature type="compositionally biased region" description="Acidic residues" evidence="1">
    <location>
        <begin position="233"/>
        <end position="245"/>
    </location>
</feature>
<name>A0A4U0ND55_9SPHI</name>
<evidence type="ECO:0000256" key="1">
    <source>
        <dbReference type="SAM" id="MobiDB-lite"/>
    </source>
</evidence>
<dbReference type="Pfam" id="PF19081">
    <property type="entry name" value="Ig_7"/>
    <property type="match status" value="1"/>
</dbReference>
<dbReference type="Pfam" id="PF17963">
    <property type="entry name" value="Big_9"/>
    <property type="match status" value="1"/>
</dbReference>
<dbReference type="OrthoDB" id="5726170at2"/>
<dbReference type="NCBIfam" id="TIGR04131">
    <property type="entry name" value="Bac_Flav_CTERM"/>
    <property type="match status" value="1"/>
</dbReference>
<protein>
    <submittedName>
        <fullName evidence="4">Gliding motility-associated C-terminal domain-containing protein</fullName>
    </submittedName>
</protein>
<dbReference type="Proteomes" id="UP000306808">
    <property type="component" value="Unassembled WGS sequence"/>
</dbReference>
<evidence type="ECO:0000313" key="4">
    <source>
        <dbReference type="EMBL" id="TJZ51713.1"/>
    </source>
</evidence>
<sequence length="434" mass="46457">GTALTPATALVDGTYYAAQVVDGCESADRTEVTVTITKTPAPTIDDATPEFCLNENKTIADLQVVGVGIKWYTTATGGTALPETTVLEHGVTYYASQTANSCESLERLAVTPVVNDCSAILSITKVANDNRVKAGESTSFTLTITNTGPGVLEDGDIIRLFELPSEGLTIDGYSISSGNATIAATGTGNTANITVSEFIAIGGTITVEVTATVSVEAPETISNGVKVWGPDTPDTEDPDDEDETPEIPVDFPLIEAVDDFAEVLAGQMVKIPVLANDIVNDVRWDIDPSTVQLVQGPTGGRVEVLPSGEVEFYAPTNNLTQVTFTYRVQDITGKFSNIATVTVTILPNPLVIPNIITPNGDNKNDVFFIKGLEMYDKVSLSIINRWGNEIYFNENYNNTWGGMGLNDGTYYYVLQTVKDGKTESHKGWVLIKSK</sequence>
<dbReference type="RefSeq" id="WP_136902999.1">
    <property type="nucleotide sequence ID" value="NZ_SUME01000010.1"/>
</dbReference>
<gene>
    <name evidence="4" type="ORF">FAZ15_19360</name>
</gene>
<organism evidence="4 5">
    <name type="scientific">Sphingobacterium olei</name>
    <dbReference type="NCBI Taxonomy" id="2571155"/>
    <lineage>
        <taxon>Bacteria</taxon>
        <taxon>Pseudomonadati</taxon>
        <taxon>Bacteroidota</taxon>
        <taxon>Sphingobacteriia</taxon>
        <taxon>Sphingobacteriales</taxon>
        <taxon>Sphingobacteriaceae</taxon>
        <taxon>Sphingobacterium</taxon>
    </lineage>
</organism>
<feature type="non-terminal residue" evidence="4">
    <location>
        <position position="1"/>
    </location>
</feature>
<proteinExistence type="predicted"/>
<feature type="domain" description="DUF11" evidence="2">
    <location>
        <begin position="121"/>
        <end position="242"/>
    </location>
</feature>
<feature type="region of interest" description="Disordered" evidence="1">
    <location>
        <begin position="223"/>
        <end position="245"/>
    </location>
</feature>
<dbReference type="InterPro" id="IPR044023">
    <property type="entry name" value="Ig_7"/>
</dbReference>
<feature type="domain" description="Ig-like" evidence="3">
    <location>
        <begin position="41"/>
        <end position="115"/>
    </location>
</feature>
<dbReference type="InterPro" id="IPR001434">
    <property type="entry name" value="OmcB-like_DUF11"/>
</dbReference>
<dbReference type="InterPro" id="IPR026341">
    <property type="entry name" value="T9SS_type_B"/>
</dbReference>
<dbReference type="Pfam" id="PF01345">
    <property type="entry name" value="DUF11"/>
    <property type="match status" value="1"/>
</dbReference>
<dbReference type="EMBL" id="SUME01000010">
    <property type="protein sequence ID" value="TJZ51713.1"/>
    <property type="molecule type" value="Genomic_DNA"/>
</dbReference>
<reference evidence="4 5" key="1">
    <citation type="submission" date="2019-04" db="EMBL/GenBank/DDBJ databases">
        <title>Sphingobacterium olei sp. nov., isolated from oil-contaminated soil.</title>
        <authorList>
            <person name="Liu B."/>
        </authorList>
    </citation>
    <scope>NUCLEOTIDE SEQUENCE [LARGE SCALE GENOMIC DNA]</scope>
    <source>
        <strain evidence="4 5">HAL-9</strain>
    </source>
</reference>
<keyword evidence="5" id="KW-1185">Reference proteome</keyword>
<dbReference type="AlphaFoldDB" id="A0A4U0ND55"/>